<reference evidence="1" key="1">
    <citation type="submission" date="2021-01" db="EMBL/GenBank/DDBJ databases">
        <title>Phytophthora aleatoria, a newly-described species from Pinus radiata is distinct from Phytophthora cactorum isolates based on comparative genomics.</title>
        <authorList>
            <person name="Mcdougal R."/>
            <person name="Panda P."/>
            <person name="Williams N."/>
            <person name="Studholme D.J."/>
        </authorList>
    </citation>
    <scope>NUCLEOTIDE SEQUENCE</scope>
    <source>
        <strain evidence="1">NZFS 4037</strain>
    </source>
</reference>
<dbReference type="PANTHER" id="PTHR37069:SF2">
    <property type="entry name" value="PIGGYBAC TRANSPOSABLE ELEMENT-DERIVED PROTEIN DOMAIN-CONTAINING PROTEIN"/>
    <property type="match status" value="1"/>
</dbReference>
<dbReference type="PANTHER" id="PTHR37069">
    <property type="entry name" value="DDE_TNP_1_7 DOMAIN-CONTAINING PROTEIN"/>
    <property type="match status" value="1"/>
</dbReference>
<comment type="caution">
    <text evidence="1">The sequence shown here is derived from an EMBL/GenBank/DDBJ whole genome shotgun (WGS) entry which is preliminary data.</text>
</comment>
<protein>
    <submittedName>
        <fullName evidence="1">Uncharacterized protein</fullName>
    </submittedName>
</protein>
<dbReference type="EMBL" id="JAENGY010002560">
    <property type="protein sequence ID" value="KAG6943832.1"/>
    <property type="molecule type" value="Genomic_DNA"/>
</dbReference>
<name>A0A8J5I6H5_9STRA</name>
<sequence length="86" mass="10087">MDFNSVWPLLRKEGWTWKLATSIQIHHNYLEPGRKVRGGKRGTGYFNGEDELLAYVRRDTDLSTRLNIANVWARPPSQSSKWRPFI</sequence>
<evidence type="ECO:0000313" key="1">
    <source>
        <dbReference type="EMBL" id="KAG6943832.1"/>
    </source>
</evidence>
<gene>
    <name evidence="1" type="ORF">JG688_00017408</name>
</gene>
<evidence type="ECO:0000313" key="2">
    <source>
        <dbReference type="Proteomes" id="UP000709295"/>
    </source>
</evidence>
<dbReference type="Proteomes" id="UP000709295">
    <property type="component" value="Unassembled WGS sequence"/>
</dbReference>
<accession>A0A8J5I6H5</accession>
<organism evidence="1 2">
    <name type="scientific">Phytophthora aleatoria</name>
    <dbReference type="NCBI Taxonomy" id="2496075"/>
    <lineage>
        <taxon>Eukaryota</taxon>
        <taxon>Sar</taxon>
        <taxon>Stramenopiles</taxon>
        <taxon>Oomycota</taxon>
        <taxon>Peronosporomycetes</taxon>
        <taxon>Peronosporales</taxon>
        <taxon>Peronosporaceae</taxon>
        <taxon>Phytophthora</taxon>
    </lineage>
</organism>
<keyword evidence="2" id="KW-1185">Reference proteome</keyword>
<dbReference type="AlphaFoldDB" id="A0A8J5I6H5"/>
<proteinExistence type="predicted"/>